<name>A0A5S6R2V9_TRIMR</name>
<feature type="region of interest" description="Disordered" evidence="1">
    <location>
        <begin position="99"/>
        <end position="160"/>
    </location>
</feature>
<dbReference type="WBParaSite" id="TMUE_3000013639.1">
    <property type="protein sequence ID" value="TMUE_3000013639.1"/>
    <property type="gene ID" value="WBGene00301996"/>
</dbReference>
<dbReference type="PANTHER" id="PTHR47331:SF5">
    <property type="entry name" value="RIBONUCLEASE H"/>
    <property type="match status" value="1"/>
</dbReference>
<evidence type="ECO:0000313" key="4">
    <source>
        <dbReference type="WBParaSite" id="TMUE_3000013639.1"/>
    </source>
</evidence>
<evidence type="ECO:0000313" key="3">
    <source>
        <dbReference type="Proteomes" id="UP000046395"/>
    </source>
</evidence>
<dbReference type="AlphaFoldDB" id="A0A5S6R2V9"/>
<evidence type="ECO:0000259" key="2">
    <source>
        <dbReference type="Pfam" id="PF18701"/>
    </source>
</evidence>
<dbReference type="PANTHER" id="PTHR47331">
    <property type="entry name" value="PHD-TYPE DOMAIN-CONTAINING PROTEIN"/>
    <property type="match status" value="1"/>
</dbReference>
<keyword evidence="3" id="KW-1185">Reference proteome</keyword>
<sequence>MSSVLCNTEAMVNARPLTFVGDDPKDPTPLTPSHFLIGRQSTELPVISGRTPMETSVRANDLRQRWRYHQQLMAPFWRRWKKEYITTLSTRSKWHLQGKEPHQRCGSGGRRQCSSQSMASWRRVRAPTGTRRIHANSSRKNCDRNHLPADSHVESPRSRRHSLMGCAHGWEDKSRRFVTVLQRYLRIRT</sequence>
<dbReference type="InterPro" id="IPR040676">
    <property type="entry name" value="DUF5641"/>
</dbReference>
<protein>
    <submittedName>
        <fullName evidence="4">DUF5641 domain-containing protein</fullName>
    </submittedName>
</protein>
<evidence type="ECO:0000256" key="1">
    <source>
        <dbReference type="SAM" id="MobiDB-lite"/>
    </source>
</evidence>
<reference evidence="4" key="1">
    <citation type="submission" date="2019-12" db="UniProtKB">
        <authorList>
            <consortium name="WormBaseParasite"/>
        </authorList>
    </citation>
    <scope>IDENTIFICATION</scope>
</reference>
<dbReference type="Proteomes" id="UP000046395">
    <property type="component" value="Unassembled WGS sequence"/>
</dbReference>
<organism evidence="3 4">
    <name type="scientific">Trichuris muris</name>
    <name type="common">Mouse whipworm</name>
    <dbReference type="NCBI Taxonomy" id="70415"/>
    <lineage>
        <taxon>Eukaryota</taxon>
        <taxon>Metazoa</taxon>
        <taxon>Ecdysozoa</taxon>
        <taxon>Nematoda</taxon>
        <taxon>Enoplea</taxon>
        <taxon>Dorylaimia</taxon>
        <taxon>Trichinellida</taxon>
        <taxon>Trichuridae</taxon>
        <taxon>Trichuris</taxon>
    </lineage>
</organism>
<dbReference type="STRING" id="70415.A0A5S6R2V9"/>
<dbReference type="Pfam" id="PF18701">
    <property type="entry name" value="DUF5641"/>
    <property type="match status" value="1"/>
</dbReference>
<feature type="compositionally biased region" description="Basic and acidic residues" evidence="1">
    <location>
        <begin position="140"/>
        <end position="157"/>
    </location>
</feature>
<feature type="domain" description="DUF5641" evidence="2">
    <location>
        <begin position="64"/>
        <end position="100"/>
    </location>
</feature>
<proteinExistence type="predicted"/>
<accession>A0A5S6R2V9</accession>